<gene>
    <name evidence="1" type="ORF">HMPREF0501_01365</name>
</gene>
<evidence type="ECO:0008006" key="3">
    <source>
        <dbReference type="Google" id="ProtNLM"/>
    </source>
</evidence>
<dbReference type="AlphaFoldDB" id="C7XX80"/>
<accession>C7XX80</accession>
<protein>
    <recommendedName>
        <fullName evidence="3">Alpha/beta hydrolase</fullName>
    </recommendedName>
</protein>
<dbReference type="EMBL" id="GG698805">
    <property type="protein sequence ID" value="EEU29900.1"/>
    <property type="molecule type" value="Genomic_DNA"/>
</dbReference>
<dbReference type="HOGENOM" id="CLU_2770619_0_0_9"/>
<dbReference type="RefSeq" id="WP_006917248.1">
    <property type="nucleotide sequence ID" value="NZ_GG698805.1"/>
</dbReference>
<evidence type="ECO:0000313" key="2">
    <source>
        <dbReference type="Proteomes" id="UP000003987"/>
    </source>
</evidence>
<reference evidence="1 2" key="1">
    <citation type="submission" date="2009-06" db="EMBL/GenBank/DDBJ databases">
        <title>The Genome Sequence of Lactobacillus coleohominis strain 101-4-CHN.</title>
        <authorList>
            <consortium name="The Broad Institute Genome Sequencing Platform"/>
            <person name="Ward D."/>
            <person name="Young S.K."/>
            <person name="Zeng Q."/>
            <person name="Koehrsen M."/>
            <person name="Alvarado L."/>
            <person name="Berlin A."/>
            <person name="Borenstein D."/>
            <person name="Chen Z."/>
            <person name="Engels R."/>
            <person name="Freedman E."/>
            <person name="Gellesch M."/>
            <person name="Goldberg J."/>
            <person name="Griggs A."/>
            <person name="Gujja S."/>
            <person name="Heiman D."/>
            <person name="Hepburn T."/>
            <person name="Howarth C."/>
            <person name="Jen D."/>
            <person name="Larson L."/>
            <person name="Lewis B."/>
            <person name="Mehta T."/>
            <person name="Park D."/>
            <person name="Pearson M."/>
            <person name="Roberts A."/>
            <person name="Saif S."/>
            <person name="Shea T."/>
            <person name="Shenoy N."/>
            <person name="Sisk P."/>
            <person name="Stolte C."/>
            <person name="Sykes S."/>
            <person name="Walk T."/>
            <person name="White J."/>
            <person name="Yandava C."/>
            <person name="Liu Y."/>
            <person name="Xu Q."/>
            <person name="Lander E."/>
            <person name="Nusbaum C."/>
            <person name="Galagan J."/>
            <person name="Birren B."/>
        </authorList>
    </citation>
    <scope>NUCLEOTIDE SEQUENCE [LARGE SCALE GENOMIC DNA]</scope>
    <source>
        <strain evidence="1 2">101-4-CHN</strain>
    </source>
</reference>
<dbReference type="STRING" id="575594.HMPREF0501_01365"/>
<proteinExistence type="predicted"/>
<evidence type="ECO:0000313" key="1">
    <source>
        <dbReference type="EMBL" id="EEU29900.1"/>
    </source>
</evidence>
<sequence length="69" mass="7757">MGKTKKFSLIITVLVIIVAALAGVQAHQRQVRAAKYVDNRTTTFFFHGWGSSYRAERQMANGVTMLNQQ</sequence>
<dbReference type="Proteomes" id="UP000003987">
    <property type="component" value="Unassembled WGS sequence"/>
</dbReference>
<name>C7XX80_9LACO</name>
<organism evidence="1 2">
    <name type="scientific">Limosilactobacillus coleohominis 101-4-CHN</name>
    <dbReference type="NCBI Taxonomy" id="575594"/>
    <lineage>
        <taxon>Bacteria</taxon>
        <taxon>Bacillati</taxon>
        <taxon>Bacillota</taxon>
        <taxon>Bacilli</taxon>
        <taxon>Lactobacillales</taxon>
        <taxon>Lactobacillaceae</taxon>
        <taxon>Limosilactobacillus</taxon>
    </lineage>
</organism>
<keyword evidence="2" id="KW-1185">Reference proteome</keyword>